<reference evidence="2 3" key="1">
    <citation type="submission" date="2023-05" db="EMBL/GenBank/DDBJ databases">
        <title>A 100% complete, gapless, phased diploid assembly of the Scenedesmus obliquus UTEX 3031 genome.</title>
        <authorList>
            <person name="Biondi T.C."/>
            <person name="Hanschen E.R."/>
            <person name="Kwon T."/>
            <person name="Eng W."/>
            <person name="Kruse C.P.S."/>
            <person name="Koehler S.I."/>
            <person name="Kunde Y."/>
            <person name="Gleasner C.D."/>
            <person name="You Mak K.T."/>
            <person name="Polle J."/>
            <person name="Hovde B.T."/>
            <person name="Starkenburg S.R."/>
        </authorList>
    </citation>
    <scope>NUCLEOTIDE SEQUENCE [LARGE SCALE GENOMIC DNA]</scope>
    <source>
        <strain evidence="2 3">DOE0152z</strain>
    </source>
</reference>
<name>A0ABY8U725_TETOB</name>
<feature type="region of interest" description="Disordered" evidence="1">
    <location>
        <begin position="340"/>
        <end position="389"/>
    </location>
</feature>
<dbReference type="EMBL" id="CP126215">
    <property type="protein sequence ID" value="WIA17259.1"/>
    <property type="molecule type" value="Genomic_DNA"/>
</dbReference>
<feature type="region of interest" description="Disordered" evidence="1">
    <location>
        <begin position="275"/>
        <end position="303"/>
    </location>
</feature>
<feature type="region of interest" description="Disordered" evidence="1">
    <location>
        <begin position="157"/>
        <end position="192"/>
    </location>
</feature>
<evidence type="ECO:0000313" key="3">
    <source>
        <dbReference type="Proteomes" id="UP001244341"/>
    </source>
</evidence>
<dbReference type="Proteomes" id="UP001244341">
    <property type="component" value="Chromosome 8b"/>
</dbReference>
<evidence type="ECO:0008006" key="4">
    <source>
        <dbReference type="Google" id="ProtNLM"/>
    </source>
</evidence>
<sequence>MLPACWKANQQVLKAEAGAGSRQANALSVVLSDQLLRQFPDLQLGAGLSHFAAVKDQAQGAENLNFVVLSQRSPGLSKDTLQLALKLLIGTIHSLQAARQSFDVDLGIGQLRFKSGRVAQFRLAAGSSSSLAVTEAAGGGSSSSAEGSRLDAEVLSQLGGGPADRSQAGSMVSRASRASRHSTVSRISKAAASGEMQPGTLAAVGSPVQQALSQRKQAMSSNAEAAAAAAAAAADGLPAKPGSTALSPNEIIAACKQAKAAAQANARIRPATFVLPAGGPDEEAAPEQRMPQGKGRPQAGDASDVLARKQVLEAAALRQKEAKAAQAAVEAQRAAQHAQRKAALDQQAQGIKQQQEDSKKKLAAALAQQIRDKQGSNRQQAQGAGGALLINPPDQAAVISKRVQQQAEYRQQLAAKASMQQQLKAQDTHRALAELEVVQQSLVASVQAARSSRQQAAEAVRRDLGRQGP</sequence>
<proteinExistence type="predicted"/>
<evidence type="ECO:0000313" key="2">
    <source>
        <dbReference type="EMBL" id="WIA17259.1"/>
    </source>
</evidence>
<evidence type="ECO:0000256" key="1">
    <source>
        <dbReference type="SAM" id="MobiDB-lite"/>
    </source>
</evidence>
<protein>
    <recommendedName>
        <fullName evidence="4">CCDC81 HU domain-containing protein</fullName>
    </recommendedName>
</protein>
<accession>A0ABY8U725</accession>
<keyword evidence="3" id="KW-1185">Reference proteome</keyword>
<organism evidence="2 3">
    <name type="scientific">Tetradesmus obliquus</name>
    <name type="common">Green alga</name>
    <name type="synonym">Acutodesmus obliquus</name>
    <dbReference type="NCBI Taxonomy" id="3088"/>
    <lineage>
        <taxon>Eukaryota</taxon>
        <taxon>Viridiplantae</taxon>
        <taxon>Chlorophyta</taxon>
        <taxon>core chlorophytes</taxon>
        <taxon>Chlorophyceae</taxon>
        <taxon>CS clade</taxon>
        <taxon>Sphaeropleales</taxon>
        <taxon>Scenedesmaceae</taxon>
        <taxon>Tetradesmus</taxon>
    </lineage>
</organism>
<gene>
    <name evidence="2" type="ORF">OEZ85_014132</name>
</gene>